<evidence type="ECO:0008006" key="5">
    <source>
        <dbReference type="Google" id="ProtNLM"/>
    </source>
</evidence>
<dbReference type="RefSeq" id="WP_106455863.1">
    <property type="nucleotide sequence ID" value="NZ_PXOH01000004.1"/>
</dbReference>
<dbReference type="PANTHER" id="PTHR33787">
    <property type="match status" value="1"/>
</dbReference>
<evidence type="ECO:0000313" key="4">
    <source>
        <dbReference type="Proteomes" id="UP000239001"/>
    </source>
</evidence>
<evidence type="ECO:0000256" key="2">
    <source>
        <dbReference type="SAM" id="Phobius"/>
    </source>
</evidence>
<keyword evidence="2" id="KW-0812">Transmembrane</keyword>
<accession>A0A2T1M156</accession>
<keyword evidence="2" id="KW-1133">Transmembrane helix</keyword>
<sequence>MQRTRLSTLVDTAGNRITEFTNNPWRRISLSIISLFFGFFIGAAVSTIAGQRSILDVMGAALLVLFSEIISSLFYTRRFFSRIQRTIWVDLLQFFKIGVVYSLFLEAFKLGS</sequence>
<feature type="transmembrane region" description="Helical" evidence="2">
    <location>
        <begin position="54"/>
        <end position="75"/>
    </location>
</feature>
<keyword evidence="4" id="KW-1185">Reference proteome</keyword>
<dbReference type="InterPro" id="IPR007572">
    <property type="entry name" value="Uncharacterised_Ycf20"/>
</dbReference>
<dbReference type="Pfam" id="PF04483">
    <property type="entry name" value="DUF565"/>
    <property type="match status" value="1"/>
</dbReference>
<feature type="transmembrane region" description="Helical" evidence="2">
    <location>
        <begin position="28"/>
        <end position="48"/>
    </location>
</feature>
<dbReference type="Proteomes" id="UP000239001">
    <property type="component" value="Unassembled WGS sequence"/>
</dbReference>
<comment type="similarity">
    <text evidence="1">Belongs to the ycf20 family.</text>
</comment>
<comment type="caution">
    <text evidence="3">The sequence shown here is derived from an EMBL/GenBank/DDBJ whole genome shotgun (WGS) entry which is preliminary data.</text>
</comment>
<proteinExistence type="inferred from homology"/>
<keyword evidence="2" id="KW-0472">Membrane</keyword>
<reference evidence="3 4" key="1">
    <citation type="submission" date="2018-03" db="EMBL/GenBank/DDBJ databases">
        <title>The ancient ancestry and fast evolution of plastids.</title>
        <authorList>
            <person name="Moore K.R."/>
            <person name="Magnabosco C."/>
            <person name="Momper L."/>
            <person name="Gold D.A."/>
            <person name="Bosak T."/>
            <person name="Fournier G.P."/>
        </authorList>
    </citation>
    <scope>NUCLEOTIDE SEQUENCE [LARGE SCALE GENOMIC DNA]</scope>
    <source>
        <strain evidence="3 4">CCALA 016</strain>
    </source>
</reference>
<dbReference type="PANTHER" id="PTHR33787:SF5">
    <property type="entry name" value="YCF20-LIKE PROTEIN"/>
    <property type="match status" value="1"/>
</dbReference>
<protein>
    <recommendedName>
        <fullName evidence="5">DUF565 domain-containing protein</fullName>
    </recommendedName>
</protein>
<dbReference type="AlphaFoldDB" id="A0A2T1M156"/>
<gene>
    <name evidence="3" type="ORF">C7H19_05390</name>
</gene>
<evidence type="ECO:0000256" key="1">
    <source>
        <dbReference type="ARBA" id="ARBA00009846"/>
    </source>
</evidence>
<dbReference type="OrthoDB" id="424985at2"/>
<evidence type="ECO:0000313" key="3">
    <source>
        <dbReference type="EMBL" id="PSF38420.1"/>
    </source>
</evidence>
<organism evidence="3 4">
    <name type="scientific">Aphanothece hegewaldii CCALA 016</name>
    <dbReference type="NCBI Taxonomy" id="2107694"/>
    <lineage>
        <taxon>Bacteria</taxon>
        <taxon>Bacillati</taxon>
        <taxon>Cyanobacteriota</taxon>
        <taxon>Cyanophyceae</taxon>
        <taxon>Oscillatoriophycideae</taxon>
        <taxon>Chroococcales</taxon>
        <taxon>Aphanothecaceae</taxon>
        <taxon>Aphanothece</taxon>
    </lineage>
</organism>
<name>A0A2T1M156_9CHRO</name>
<reference evidence="3 4" key="2">
    <citation type="submission" date="2018-03" db="EMBL/GenBank/DDBJ databases">
        <authorList>
            <person name="Keele B.F."/>
        </authorList>
    </citation>
    <scope>NUCLEOTIDE SEQUENCE [LARGE SCALE GENOMIC DNA]</scope>
    <source>
        <strain evidence="3 4">CCALA 016</strain>
    </source>
</reference>
<dbReference type="EMBL" id="PXOH01000004">
    <property type="protein sequence ID" value="PSF38420.1"/>
    <property type="molecule type" value="Genomic_DNA"/>
</dbReference>